<dbReference type="GO" id="GO:0043139">
    <property type="term" value="F:5'-3' DNA helicase activity"/>
    <property type="evidence" value="ECO:0007669"/>
    <property type="project" value="UniProtKB-EC"/>
</dbReference>
<dbReference type="GO" id="GO:0005524">
    <property type="term" value="F:ATP binding"/>
    <property type="evidence" value="ECO:0007669"/>
    <property type="project" value="UniProtKB-KW"/>
</dbReference>
<accession>A0A4S8MD04</accession>
<dbReference type="GO" id="GO:0016887">
    <property type="term" value="F:ATP hydrolysis activity"/>
    <property type="evidence" value="ECO:0007669"/>
    <property type="project" value="RHEA"/>
</dbReference>
<dbReference type="InterPro" id="IPR051055">
    <property type="entry name" value="PIF1_helicase"/>
</dbReference>
<name>A0A4S8MD04_DENBC</name>
<keyword evidence="1" id="KW-0067">ATP-binding</keyword>
<keyword evidence="1" id="KW-0233">DNA recombination</keyword>
<feature type="domain" description="DNA helicase Pif1-like DEAD-box helicase" evidence="2">
    <location>
        <begin position="11"/>
        <end position="229"/>
    </location>
</feature>
<dbReference type="EMBL" id="ML179104">
    <property type="protein sequence ID" value="THV00425.1"/>
    <property type="molecule type" value="Genomic_DNA"/>
</dbReference>
<gene>
    <name evidence="3" type="ORF">K435DRAFT_602616</name>
</gene>
<keyword evidence="4" id="KW-1185">Reference proteome</keyword>
<keyword evidence="1" id="KW-0347">Helicase</keyword>
<evidence type="ECO:0000259" key="2">
    <source>
        <dbReference type="Pfam" id="PF05970"/>
    </source>
</evidence>
<keyword evidence="1" id="KW-0547">Nucleotide-binding</keyword>
<comment type="catalytic activity">
    <reaction evidence="1">
        <text>ATP + H2O = ADP + phosphate + H(+)</text>
        <dbReference type="Rhea" id="RHEA:13065"/>
        <dbReference type="ChEBI" id="CHEBI:15377"/>
        <dbReference type="ChEBI" id="CHEBI:15378"/>
        <dbReference type="ChEBI" id="CHEBI:30616"/>
        <dbReference type="ChEBI" id="CHEBI:43474"/>
        <dbReference type="ChEBI" id="CHEBI:456216"/>
        <dbReference type="EC" id="5.6.2.3"/>
    </reaction>
</comment>
<dbReference type="InterPro" id="IPR027417">
    <property type="entry name" value="P-loop_NTPase"/>
</dbReference>
<dbReference type="Proteomes" id="UP000297245">
    <property type="component" value="Unassembled WGS sequence"/>
</dbReference>
<keyword evidence="1" id="KW-0234">DNA repair</keyword>
<dbReference type="OrthoDB" id="432234at2759"/>
<dbReference type="SUPFAM" id="SSF52540">
    <property type="entry name" value="P-loop containing nucleoside triphosphate hydrolases"/>
    <property type="match status" value="2"/>
</dbReference>
<comment type="cofactor">
    <cofactor evidence="1">
        <name>Mg(2+)</name>
        <dbReference type="ChEBI" id="CHEBI:18420"/>
    </cofactor>
</comment>
<protein>
    <recommendedName>
        <fullName evidence="1">ATP-dependent DNA helicase</fullName>
        <ecNumber evidence="1">5.6.2.3</ecNumber>
    </recommendedName>
</protein>
<evidence type="ECO:0000313" key="3">
    <source>
        <dbReference type="EMBL" id="THV00425.1"/>
    </source>
</evidence>
<reference evidence="3 4" key="1">
    <citation type="journal article" date="2019" name="Nat. Ecol. Evol.">
        <title>Megaphylogeny resolves global patterns of mushroom evolution.</title>
        <authorList>
            <person name="Varga T."/>
            <person name="Krizsan K."/>
            <person name="Foldi C."/>
            <person name="Dima B."/>
            <person name="Sanchez-Garcia M."/>
            <person name="Sanchez-Ramirez S."/>
            <person name="Szollosi G.J."/>
            <person name="Szarkandi J.G."/>
            <person name="Papp V."/>
            <person name="Albert L."/>
            <person name="Andreopoulos W."/>
            <person name="Angelini C."/>
            <person name="Antonin V."/>
            <person name="Barry K.W."/>
            <person name="Bougher N.L."/>
            <person name="Buchanan P."/>
            <person name="Buyck B."/>
            <person name="Bense V."/>
            <person name="Catcheside P."/>
            <person name="Chovatia M."/>
            <person name="Cooper J."/>
            <person name="Damon W."/>
            <person name="Desjardin D."/>
            <person name="Finy P."/>
            <person name="Geml J."/>
            <person name="Haridas S."/>
            <person name="Hughes K."/>
            <person name="Justo A."/>
            <person name="Karasinski D."/>
            <person name="Kautmanova I."/>
            <person name="Kiss B."/>
            <person name="Kocsube S."/>
            <person name="Kotiranta H."/>
            <person name="LaButti K.M."/>
            <person name="Lechner B.E."/>
            <person name="Liimatainen K."/>
            <person name="Lipzen A."/>
            <person name="Lukacs Z."/>
            <person name="Mihaltcheva S."/>
            <person name="Morgado L.N."/>
            <person name="Niskanen T."/>
            <person name="Noordeloos M.E."/>
            <person name="Ohm R.A."/>
            <person name="Ortiz-Santana B."/>
            <person name="Ovrebo C."/>
            <person name="Racz N."/>
            <person name="Riley R."/>
            <person name="Savchenko A."/>
            <person name="Shiryaev A."/>
            <person name="Soop K."/>
            <person name="Spirin V."/>
            <person name="Szebenyi C."/>
            <person name="Tomsovsky M."/>
            <person name="Tulloss R.E."/>
            <person name="Uehling J."/>
            <person name="Grigoriev I.V."/>
            <person name="Vagvolgyi C."/>
            <person name="Papp T."/>
            <person name="Martin F.M."/>
            <person name="Miettinen O."/>
            <person name="Hibbett D.S."/>
            <person name="Nagy L.G."/>
        </authorList>
    </citation>
    <scope>NUCLEOTIDE SEQUENCE [LARGE SCALE GENOMIC DNA]</scope>
    <source>
        <strain evidence="3 4">CBS 962.96</strain>
    </source>
</reference>
<feature type="non-terminal residue" evidence="3">
    <location>
        <position position="1"/>
    </location>
</feature>
<dbReference type="GO" id="GO:0006310">
    <property type="term" value="P:DNA recombination"/>
    <property type="evidence" value="ECO:0007669"/>
    <property type="project" value="UniProtKB-KW"/>
</dbReference>
<sequence>FLKSIIEQYSLNVEQERAFRIVADHSFQPGSPQLRMLLHGPGGTGKSRVIHALSEFFRVQGQERRLRLASFTGVAARNIKGLTLHSACNLSQFGDGRNGNSRKEELLSMWEGVEYLFIDEISMVGCSLLADISEALSKATGVNDLFGGMNVIFSGDFAQLPPVMYTRLYAKVNRNRVSTVAGQKDIFGKLAWLSVDTVVCLEENKRADGDKAFTELLQRLRMGSCTDEDCTLLRSRVAASVKPDWSTSPWSTAPLIVTENAIKDEVNILATEAFAKRMGRPLHWYYAVHSHCETAIESEDLKELLYDRTSGSTNKYLGKIPLVIGMPVVITNNFDVSGGIVNGTYGVLKKIRYTCDGQRRHATSCIVEVPSRIGQPMTGLTDLEIPVVSQDSRMTFVHPHTQRRLQVTRKQLPILPAFAMTCHKSQGSTLQNIVVDLRLCRGSESPYVMLSRATSLNGVVIIRDFENKRLQCRLSEDLRIEFKRIRI</sequence>
<dbReference type="GO" id="GO:0006281">
    <property type="term" value="P:DNA repair"/>
    <property type="evidence" value="ECO:0007669"/>
    <property type="project" value="UniProtKB-KW"/>
</dbReference>
<feature type="non-terminal residue" evidence="3">
    <location>
        <position position="487"/>
    </location>
</feature>
<dbReference type="InterPro" id="IPR010285">
    <property type="entry name" value="DNA_helicase_pif1-like_DEAD"/>
</dbReference>
<dbReference type="CDD" id="cd18809">
    <property type="entry name" value="SF1_C_RecD"/>
    <property type="match status" value="1"/>
</dbReference>
<organism evidence="3 4">
    <name type="scientific">Dendrothele bispora (strain CBS 962.96)</name>
    <dbReference type="NCBI Taxonomy" id="1314807"/>
    <lineage>
        <taxon>Eukaryota</taxon>
        <taxon>Fungi</taxon>
        <taxon>Dikarya</taxon>
        <taxon>Basidiomycota</taxon>
        <taxon>Agaricomycotina</taxon>
        <taxon>Agaricomycetes</taxon>
        <taxon>Agaricomycetidae</taxon>
        <taxon>Agaricales</taxon>
        <taxon>Agaricales incertae sedis</taxon>
        <taxon>Dendrothele</taxon>
    </lineage>
</organism>
<dbReference type="Gene3D" id="3.40.50.300">
    <property type="entry name" value="P-loop containing nucleotide triphosphate hydrolases"/>
    <property type="match status" value="2"/>
</dbReference>
<dbReference type="GO" id="GO:0000723">
    <property type="term" value="P:telomere maintenance"/>
    <property type="evidence" value="ECO:0007669"/>
    <property type="project" value="InterPro"/>
</dbReference>
<proteinExistence type="inferred from homology"/>
<evidence type="ECO:0000256" key="1">
    <source>
        <dbReference type="RuleBase" id="RU363044"/>
    </source>
</evidence>
<comment type="similarity">
    <text evidence="1">Belongs to the helicase family.</text>
</comment>
<dbReference type="Pfam" id="PF05970">
    <property type="entry name" value="PIF1"/>
    <property type="match status" value="1"/>
</dbReference>
<dbReference type="PANTHER" id="PTHR47642">
    <property type="entry name" value="ATP-DEPENDENT DNA HELICASE"/>
    <property type="match status" value="1"/>
</dbReference>
<evidence type="ECO:0000313" key="4">
    <source>
        <dbReference type="Proteomes" id="UP000297245"/>
    </source>
</evidence>
<dbReference type="EC" id="5.6.2.3" evidence="1"/>
<keyword evidence="1" id="KW-0227">DNA damage</keyword>
<dbReference type="AlphaFoldDB" id="A0A4S8MD04"/>
<keyword evidence="1" id="KW-0378">Hydrolase</keyword>